<protein>
    <submittedName>
        <fullName evidence="7">Cell division protein</fullName>
        <ecNumber evidence="7">2.4.1.129</ecNumber>
    </submittedName>
</protein>
<dbReference type="SUPFAM" id="SSF56601">
    <property type="entry name" value="beta-lactamase/transpeptidase-like"/>
    <property type="match status" value="1"/>
</dbReference>
<dbReference type="PANTHER" id="PTHR30627">
    <property type="entry name" value="PEPTIDOGLYCAN D,D-TRANSPEPTIDASE"/>
    <property type="match status" value="1"/>
</dbReference>
<keyword evidence="4" id="KW-1133">Transmembrane helix</keyword>
<accession>A0A087C1E9</accession>
<dbReference type="InterPro" id="IPR001460">
    <property type="entry name" value="PCN-bd_Tpept"/>
</dbReference>
<keyword evidence="7" id="KW-0808">Transferase</keyword>
<comment type="caution">
    <text evidence="7">The sequence shown here is derived from an EMBL/GenBank/DDBJ whole genome shotgun (WGS) entry which is preliminary data.</text>
</comment>
<evidence type="ECO:0000259" key="6">
    <source>
        <dbReference type="Pfam" id="PF03717"/>
    </source>
</evidence>
<keyword evidence="7" id="KW-0131">Cell cycle</keyword>
<dbReference type="eggNOG" id="COG0768">
    <property type="taxonomic scope" value="Bacteria"/>
</dbReference>
<dbReference type="AlphaFoldDB" id="A0A087C1E9"/>
<evidence type="ECO:0000256" key="4">
    <source>
        <dbReference type="SAM" id="Phobius"/>
    </source>
</evidence>
<comment type="subcellular location">
    <subcellularLocation>
        <location evidence="1">Membrane</location>
    </subcellularLocation>
</comment>
<dbReference type="InterPro" id="IPR050515">
    <property type="entry name" value="Beta-lactam/transpept"/>
</dbReference>
<proteinExistence type="inferred from homology"/>
<keyword evidence="4" id="KW-0812">Transmembrane</keyword>
<evidence type="ECO:0000256" key="1">
    <source>
        <dbReference type="ARBA" id="ARBA00004370"/>
    </source>
</evidence>
<feature type="domain" description="Penicillin-binding protein transpeptidase" evidence="5">
    <location>
        <begin position="277"/>
        <end position="575"/>
    </location>
</feature>
<dbReference type="PANTHER" id="PTHR30627:SF1">
    <property type="entry name" value="PEPTIDOGLYCAN D,D-TRANSPEPTIDASE FTSI"/>
    <property type="match status" value="1"/>
</dbReference>
<dbReference type="GO" id="GO:0005886">
    <property type="term" value="C:plasma membrane"/>
    <property type="evidence" value="ECO:0007669"/>
    <property type="project" value="TreeGrafter"/>
</dbReference>
<dbReference type="GO" id="GO:0016757">
    <property type="term" value="F:glycosyltransferase activity"/>
    <property type="evidence" value="ECO:0007669"/>
    <property type="project" value="UniProtKB-KW"/>
</dbReference>
<gene>
    <name evidence="7" type="ORF">BMON_0659</name>
</gene>
<evidence type="ECO:0000259" key="5">
    <source>
        <dbReference type="Pfam" id="PF00905"/>
    </source>
</evidence>
<evidence type="ECO:0000313" key="8">
    <source>
        <dbReference type="Proteomes" id="UP000029082"/>
    </source>
</evidence>
<sequence>MRPRTSRPATIRGFASKCLSIGIILALVAVLCIGQLISIQLLNGKSTAEAATASRTLPVKISAKRGDILDANGTVLAQSVERYSIIGDPEASQGFRPTTCSAATRGNCHEIDGKPVGTTGAAAVARLLAPVLGMDAMELGAKLSVPGRYAVLKKDVTPEVKRRIDALNLGGYVYAELSSDRLYSNGTTIGSLLGGVDANGMGVAGLEQMQNKVLTGTDGYKVYQQGGGGEEIPGTVTESKPAVDGGNVQLTIDGDVDWYVKKVLAEGKQQYQADWALAVVQDVQSGQILAMDDTDEIQAGSGDAKMNVARVVKETFEPGSIGKAFSVAGMLQSGGHQLTDRFTVPDHIDKNGQVFHDATTHGDEHWTLAGILQESSNVGMVMAGAGYDSQERHEFLSKFGIGQNSGLGLPGESTGSLSDYQNWDGRTKDTVLFGQGYSVNALQLSNAVATIGNKGVRQQQSIIKSITDADGHRSEPAKPAPTRVLDEQVAAQTLNAMESSADHYSRFAGVDGYRIAAKSGTAEVPGADGKLSSIISDWSGIIPADNPRFVITVVMKDPSVGGFGGLTAGPVFKRIGEFLMQKYQIPTSAPRTDAIAVQW</sequence>
<dbReference type="InterPro" id="IPR036138">
    <property type="entry name" value="PBP_dimer_sf"/>
</dbReference>
<keyword evidence="3 4" id="KW-0472">Membrane</keyword>
<dbReference type="GO" id="GO:0051301">
    <property type="term" value="P:cell division"/>
    <property type="evidence" value="ECO:0007669"/>
    <property type="project" value="UniProtKB-KW"/>
</dbReference>
<dbReference type="GO" id="GO:0008658">
    <property type="term" value="F:penicillin binding"/>
    <property type="evidence" value="ECO:0007669"/>
    <property type="project" value="InterPro"/>
</dbReference>
<evidence type="ECO:0000256" key="2">
    <source>
        <dbReference type="ARBA" id="ARBA00007171"/>
    </source>
</evidence>
<dbReference type="Gene3D" id="3.90.1310.10">
    <property type="entry name" value="Penicillin-binding protein 2a (Domain 2)"/>
    <property type="match status" value="1"/>
</dbReference>
<keyword evidence="8" id="KW-1185">Reference proteome</keyword>
<evidence type="ECO:0000256" key="3">
    <source>
        <dbReference type="ARBA" id="ARBA00023136"/>
    </source>
</evidence>
<dbReference type="Gene3D" id="3.30.450.330">
    <property type="match status" value="1"/>
</dbReference>
<dbReference type="EMBL" id="JGZE01000010">
    <property type="protein sequence ID" value="KFI77099.1"/>
    <property type="molecule type" value="Genomic_DNA"/>
</dbReference>
<dbReference type="Gene3D" id="3.40.710.10">
    <property type="entry name" value="DD-peptidase/beta-lactamase superfamily"/>
    <property type="match status" value="1"/>
</dbReference>
<comment type="similarity">
    <text evidence="2">Belongs to the transpeptidase family.</text>
</comment>
<evidence type="ECO:0000313" key="7">
    <source>
        <dbReference type="EMBL" id="KFI77099.1"/>
    </source>
</evidence>
<dbReference type="InterPro" id="IPR012338">
    <property type="entry name" value="Beta-lactam/transpept-like"/>
</dbReference>
<dbReference type="GO" id="GO:0071555">
    <property type="term" value="P:cell wall organization"/>
    <property type="evidence" value="ECO:0007669"/>
    <property type="project" value="TreeGrafter"/>
</dbReference>
<organism evidence="7 8">
    <name type="scientific">Bifidobacterium mongoliense DSM 21395</name>
    <dbReference type="NCBI Taxonomy" id="1437603"/>
    <lineage>
        <taxon>Bacteria</taxon>
        <taxon>Bacillati</taxon>
        <taxon>Actinomycetota</taxon>
        <taxon>Actinomycetes</taxon>
        <taxon>Bifidobacteriales</taxon>
        <taxon>Bifidobacteriaceae</taxon>
        <taxon>Bifidobacterium</taxon>
    </lineage>
</organism>
<reference evidence="7 8" key="1">
    <citation type="submission" date="2014-03" db="EMBL/GenBank/DDBJ databases">
        <title>Genomics of Bifidobacteria.</title>
        <authorList>
            <person name="Ventura M."/>
            <person name="Milani C."/>
            <person name="Lugli G.A."/>
        </authorList>
    </citation>
    <scope>NUCLEOTIDE SEQUENCE [LARGE SCALE GENOMIC DNA]</scope>
    <source>
        <strain evidence="7 8">DSM 21395</strain>
    </source>
</reference>
<dbReference type="RefSeq" id="WP_033511231.1">
    <property type="nucleotide sequence ID" value="NZ_JDUO01000001.1"/>
</dbReference>
<keyword evidence="7" id="KW-0132">Cell division</keyword>
<dbReference type="Proteomes" id="UP000029082">
    <property type="component" value="Unassembled WGS sequence"/>
</dbReference>
<dbReference type="EC" id="2.4.1.129" evidence="7"/>
<dbReference type="Pfam" id="PF00905">
    <property type="entry name" value="Transpeptidase"/>
    <property type="match status" value="1"/>
</dbReference>
<name>A0A087C1E9_9BIFI</name>
<feature type="domain" description="Penicillin-binding protein dimerisation" evidence="6">
    <location>
        <begin position="61"/>
        <end position="232"/>
    </location>
</feature>
<keyword evidence="7" id="KW-0328">Glycosyltransferase</keyword>
<dbReference type="STRING" id="1437603.GCA_000771525_00265"/>
<dbReference type="InterPro" id="IPR005311">
    <property type="entry name" value="PBP_dimer"/>
</dbReference>
<dbReference type="GeneID" id="93093813"/>
<dbReference type="Pfam" id="PF03717">
    <property type="entry name" value="PBP_dimer"/>
    <property type="match status" value="1"/>
</dbReference>
<feature type="transmembrane region" description="Helical" evidence="4">
    <location>
        <begin position="21"/>
        <end position="42"/>
    </location>
</feature>
<dbReference type="SUPFAM" id="SSF56519">
    <property type="entry name" value="Penicillin binding protein dimerisation domain"/>
    <property type="match status" value="1"/>
</dbReference>
<dbReference type="OrthoDB" id="9789078at2"/>